<organism evidence="3 4">
    <name type="scientific">Zizania palustris</name>
    <name type="common">Northern wild rice</name>
    <dbReference type="NCBI Taxonomy" id="103762"/>
    <lineage>
        <taxon>Eukaryota</taxon>
        <taxon>Viridiplantae</taxon>
        <taxon>Streptophyta</taxon>
        <taxon>Embryophyta</taxon>
        <taxon>Tracheophyta</taxon>
        <taxon>Spermatophyta</taxon>
        <taxon>Magnoliopsida</taxon>
        <taxon>Liliopsida</taxon>
        <taxon>Poales</taxon>
        <taxon>Poaceae</taxon>
        <taxon>BOP clade</taxon>
        <taxon>Oryzoideae</taxon>
        <taxon>Oryzeae</taxon>
        <taxon>Zizaniinae</taxon>
        <taxon>Zizania</taxon>
    </lineage>
</organism>
<feature type="compositionally biased region" description="Polar residues" evidence="2">
    <location>
        <begin position="218"/>
        <end position="229"/>
    </location>
</feature>
<protein>
    <submittedName>
        <fullName evidence="3">Uncharacterized protein</fullName>
    </submittedName>
</protein>
<reference evidence="3" key="1">
    <citation type="journal article" date="2021" name="bioRxiv">
        <title>Whole Genome Assembly and Annotation of Northern Wild Rice, Zizania palustris L., Supports a Whole Genome Duplication in the Zizania Genus.</title>
        <authorList>
            <person name="Haas M."/>
            <person name="Kono T."/>
            <person name="Macchietto M."/>
            <person name="Millas R."/>
            <person name="McGilp L."/>
            <person name="Shao M."/>
            <person name="Duquette J."/>
            <person name="Hirsch C.N."/>
            <person name="Kimball J."/>
        </authorList>
    </citation>
    <scope>NUCLEOTIDE SEQUENCE</scope>
    <source>
        <tissue evidence="3">Fresh leaf tissue</tissue>
    </source>
</reference>
<comment type="caution">
    <text evidence="3">The sequence shown here is derived from an EMBL/GenBank/DDBJ whole genome shotgun (WGS) entry which is preliminary data.</text>
</comment>
<dbReference type="AlphaFoldDB" id="A0A8J5VNI4"/>
<feature type="compositionally biased region" description="Low complexity" evidence="2">
    <location>
        <begin position="235"/>
        <end position="246"/>
    </location>
</feature>
<dbReference type="EMBL" id="JAAALK010000288">
    <property type="protein sequence ID" value="KAG8054123.1"/>
    <property type="molecule type" value="Genomic_DNA"/>
</dbReference>
<keyword evidence="4" id="KW-1185">Reference proteome</keyword>
<feature type="compositionally biased region" description="Pro residues" evidence="2">
    <location>
        <begin position="419"/>
        <end position="435"/>
    </location>
</feature>
<feature type="coiled-coil region" evidence="1">
    <location>
        <begin position="144"/>
        <end position="206"/>
    </location>
</feature>
<dbReference type="GO" id="GO:0031124">
    <property type="term" value="P:mRNA 3'-end processing"/>
    <property type="evidence" value="ECO:0007669"/>
    <property type="project" value="TreeGrafter"/>
</dbReference>
<reference evidence="3" key="2">
    <citation type="submission" date="2021-02" db="EMBL/GenBank/DDBJ databases">
        <authorList>
            <person name="Kimball J.A."/>
            <person name="Haas M.W."/>
            <person name="Macchietto M."/>
            <person name="Kono T."/>
            <person name="Duquette J."/>
            <person name="Shao M."/>
        </authorList>
    </citation>
    <scope>NUCLEOTIDE SEQUENCE</scope>
    <source>
        <tissue evidence="3">Fresh leaf tissue</tissue>
    </source>
</reference>
<feature type="region of interest" description="Disordered" evidence="2">
    <location>
        <begin position="299"/>
        <end position="370"/>
    </location>
</feature>
<proteinExistence type="predicted"/>
<dbReference type="Proteomes" id="UP000729402">
    <property type="component" value="Unassembled WGS sequence"/>
</dbReference>
<evidence type="ECO:0000313" key="4">
    <source>
        <dbReference type="Proteomes" id="UP000729402"/>
    </source>
</evidence>
<keyword evidence="1" id="KW-0175">Coiled coil</keyword>
<dbReference type="PANTHER" id="PTHR12460:SF36">
    <property type="entry name" value="OS01G0925000 PROTEIN"/>
    <property type="match status" value="1"/>
</dbReference>
<dbReference type="GO" id="GO:0000993">
    <property type="term" value="F:RNA polymerase II complex binding"/>
    <property type="evidence" value="ECO:0007669"/>
    <property type="project" value="TreeGrafter"/>
</dbReference>
<evidence type="ECO:0000256" key="2">
    <source>
        <dbReference type="SAM" id="MobiDB-lite"/>
    </source>
</evidence>
<accession>A0A8J5VNI4</accession>
<feature type="compositionally biased region" description="Pro residues" evidence="2">
    <location>
        <begin position="304"/>
        <end position="352"/>
    </location>
</feature>
<gene>
    <name evidence="3" type="ORF">GUJ93_ZPchr0001g29534</name>
</gene>
<evidence type="ECO:0000256" key="1">
    <source>
        <dbReference type="SAM" id="Coils"/>
    </source>
</evidence>
<name>A0A8J5VNI4_ZIZPA</name>
<feature type="region of interest" description="Disordered" evidence="2">
    <location>
        <begin position="404"/>
        <end position="435"/>
    </location>
</feature>
<feature type="region of interest" description="Disordered" evidence="2">
    <location>
        <begin position="215"/>
        <end position="250"/>
    </location>
</feature>
<dbReference type="OrthoDB" id="10069473at2759"/>
<sequence length="435" mass="48129">MIKVVHDLLKAIVKLAKTNHLHVIMLHLPPSEDEVLKSPKVLEENHNPLGQVDIWEDRNIFGSHGQSLKEDYSRRFKELKSKSRKPNVELLEKVISCYKHVVNAHVDEDTLMRKCQVALNFVDNLNNEYENNSILESSNGSGFVEELQEQHNILRDSIEQFKTSERLRGNLISYLKEALHEQEFKMEQARSQIKEVQSQYQKADDLCQKLGIHVARQEPSNPGLKNSIPSEMPGSFAPDSSSASSFEKGQPTAVMYSQENDGEHGIFNGILSSRATRNNIEQKIEEHTSNKRQKLQNDVYAPQPQSPPPPPPSDVFQQPPPPPEHPPPPESSTSPPPPPTSDPPPVPPPPPATGAFMPVPTAPFSGLSVPAGPMAAVPYSGYPLFPPLNYPMVNMAPPFPSPPNPPPGFQGLGGLFYGPPFPTPPPPPPPPMNKK</sequence>
<evidence type="ECO:0000313" key="3">
    <source>
        <dbReference type="EMBL" id="KAG8054123.1"/>
    </source>
</evidence>
<dbReference type="PANTHER" id="PTHR12460">
    <property type="entry name" value="CYCLIN-DEPENDENT KINASE INHIBITOR-RELATED PROTEIN"/>
    <property type="match status" value="1"/>
</dbReference>